<dbReference type="Pfam" id="PF04199">
    <property type="entry name" value="Cyclase"/>
    <property type="match status" value="1"/>
</dbReference>
<dbReference type="Gene3D" id="3.50.30.50">
    <property type="entry name" value="Putative cyclase"/>
    <property type="match status" value="1"/>
</dbReference>
<dbReference type="GO" id="GO:0004061">
    <property type="term" value="F:arylformamidase activity"/>
    <property type="evidence" value="ECO:0007669"/>
    <property type="project" value="InterPro"/>
</dbReference>
<dbReference type="SUPFAM" id="SSF102198">
    <property type="entry name" value="Putative cyclase"/>
    <property type="match status" value="1"/>
</dbReference>
<dbReference type="RefSeq" id="WP_206822649.1">
    <property type="nucleotide sequence ID" value="NZ_JAEMWU010000001.1"/>
</dbReference>
<dbReference type="PANTHER" id="PTHR31118">
    <property type="entry name" value="CYCLASE-LIKE PROTEIN 2"/>
    <property type="match status" value="1"/>
</dbReference>
<organism evidence="1 2">
    <name type="scientific">Microbacterium esteraromaticum</name>
    <dbReference type="NCBI Taxonomy" id="57043"/>
    <lineage>
        <taxon>Bacteria</taxon>
        <taxon>Bacillati</taxon>
        <taxon>Actinomycetota</taxon>
        <taxon>Actinomycetes</taxon>
        <taxon>Micrococcales</taxon>
        <taxon>Microbacteriaceae</taxon>
        <taxon>Microbacterium</taxon>
    </lineage>
</organism>
<dbReference type="GO" id="GO:0019441">
    <property type="term" value="P:L-tryptophan catabolic process to kynurenine"/>
    <property type="evidence" value="ECO:0007669"/>
    <property type="project" value="InterPro"/>
</dbReference>
<reference evidence="1" key="1">
    <citation type="submission" date="2020-12" db="EMBL/GenBank/DDBJ databases">
        <title>PHA producing bacteria isolated from mangrove.</title>
        <authorList>
            <person name="Zheng W."/>
            <person name="Yu S."/>
            <person name="Huang Y."/>
        </authorList>
    </citation>
    <scope>NUCLEOTIDE SEQUENCE</scope>
    <source>
        <strain evidence="1">GN8-5</strain>
    </source>
</reference>
<evidence type="ECO:0000313" key="1">
    <source>
        <dbReference type="EMBL" id="MBN8204854.1"/>
    </source>
</evidence>
<dbReference type="AlphaFoldDB" id="A0A939DTS4"/>
<dbReference type="Proteomes" id="UP000664385">
    <property type="component" value="Unassembled WGS sequence"/>
</dbReference>
<comment type="caution">
    <text evidence="1">The sequence shown here is derived from an EMBL/GenBank/DDBJ whole genome shotgun (WGS) entry which is preliminary data.</text>
</comment>
<proteinExistence type="predicted"/>
<dbReference type="PANTHER" id="PTHR31118:SF32">
    <property type="entry name" value="KYNURENINE FORMAMIDASE"/>
    <property type="match status" value="1"/>
</dbReference>
<name>A0A939DTS4_9MICO</name>
<dbReference type="InterPro" id="IPR037175">
    <property type="entry name" value="KFase_sf"/>
</dbReference>
<protein>
    <submittedName>
        <fullName evidence="1">Cyclase family protein</fullName>
    </submittedName>
</protein>
<sequence>MLHDLTHPITDGMMVYPGDPTVGIRPGLTLDRDGVVVERVQMGSHTGTHIDAPAHTILGGRTMADVTLDELVGDALILRVLTAQPNRPYTWDDLVVPGGIPDVVPSIVIIDTGWARYFGQQAALQHPHLDAETAAELWRRGMRLLAVDTLSPDETDATGAPTASFPVHEIVLGGDGLIVENIRGLTDLPARVRIGFFPLNLQGDGAPVRAVAFT</sequence>
<dbReference type="EMBL" id="JAEMWU010000001">
    <property type="protein sequence ID" value="MBN8204854.1"/>
    <property type="molecule type" value="Genomic_DNA"/>
</dbReference>
<gene>
    <name evidence="1" type="ORF">JF543_02645</name>
</gene>
<accession>A0A939DTS4</accession>
<dbReference type="InterPro" id="IPR007325">
    <property type="entry name" value="KFase/CYL"/>
</dbReference>
<evidence type="ECO:0000313" key="2">
    <source>
        <dbReference type="Proteomes" id="UP000664385"/>
    </source>
</evidence>